<evidence type="ECO:0008006" key="5">
    <source>
        <dbReference type="Google" id="ProtNLM"/>
    </source>
</evidence>
<dbReference type="SUPFAM" id="SSF159245">
    <property type="entry name" value="AttH-like"/>
    <property type="match status" value="1"/>
</dbReference>
<proteinExistence type="predicted"/>
<dbReference type="InterPro" id="IPR056402">
    <property type="entry name" value="DA_N"/>
</dbReference>
<accession>A0A2H3J4E2</accession>
<dbReference type="EMBL" id="KB467909">
    <property type="protein sequence ID" value="PCH37110.1"/>
    <property type="molecule type" value="Genomic_DNA"/>
</dbReference>
<protein>
    <recommendedName>
        <fullName evidence="5">AttH domain-containing protein</fullName>
    </recommendedName>
</protein>
<dbReference type="STRING" id="742152.A0A2H3J4E2"/>
<reference evidence="3 4" key="1">
    <citation type="journal article" date="2012" name="Science">
        <title>The Paleozoic origin of enzymatic lignin decomposition reconstructed from 31 fungal genomes.</title>
        <authorList>
            <person name="Floudas D."/>
            <person name="Binder M."/>
            <person name="Riley R."/>
            <person name="Barry K."/>
            <person name="Blanchette R.A."/>
            <person name="Henrissat B."/>
            <person name="Martinez A.T."/>
            <person name="Otillar R."/>
            <person name="Spatafora J.W."/>
            <person name="Yadav J.S."/>
            <person name="Aerts A."/>
            <person name="Benoit I."/>
            <person name="Boyd A."/>
            <person name="Carlson A."/>
            <person name="Copeland A."/>
            <person name="Coutinho P.M."/>
            <person name="de Vries R.P."/>
            <person name="Ferreira P."/>
            <person name="Findley K."/>
            <person name="Foster B."/>
            <person name="Gaskell J."/>
            <person name="Glotzer D."/>
            <person name="Gorecki P."/>
            <person name="Heitman J."/>
            <person name="Hesse C."/>
            <person name="Hori C."/>
            <person name="Igarashi K."/>
            <person name="Jurgens J.A."/>
            <person name="Kallen N."/>
            <person name="Kersten P."/>
            <person name="Kohler A."/>
            <person name="Kuees U."/>
            <person name="Kumar T.K.A."/>
            <person name="Kuo A."/>
            <person name="LaButti K."/>
            <person name="Larrondo L.F."/>
            <person name="Lindquist E."/>
            <person name="Ling A."/>
            <person name="Lombard V."/>
            <person name="Lucas S."/>
            <person name="Lundell T."/>
            <person name="Martin R."/>
            <person name="McLaughlin D.J."/>
            <person name="Morgenstern I."/>
            <person name="Morin E."/>
            <person name="Murat C."/>
            <person name="Nagy L.G."/>
            <person name="Nolan M."/>
            <person name="Ohm R.A."/>
            <person name="Patyshakuliyeva A."/>
            <person name="Rokas A."/>
            <person name="Ruiz-Duenas F.J."/>
            <person name="Sabat G."/>
            <person name="Salamov A."/>
            <person name="Samejima M."/>
            <person name="Schmutz J."/>
            <person name="Slot J.C."/>
            <person name="St John F."/>
            <person name="Stenlid J."/>
            <person name="Sun H."/>
            <person name="Sun S."/>
            <person name="Syed K."/>
            <person name="Tsang A."/>
            <person name="Wiebenga A."/>
            <person name="Young D."/>
            <person name="Pisabarro A."/>
            <person name="Eastwood D.C."/>
            <person name="Martin F."/>
            <person name="Cullen D."/>
            <person name="Grigoriev I.V."/>
            <person name="Hibbett D.S."/>
        </authorList>
    </citation>
    <scope>NUCLEOTIDE SEQUENCE [LARGE SCALE GENOMIC DNA]</scope>
    <source>
        <strain evidence="3 4">MD-104</strain>
    </source>
</reference>
<name>A0A2H3J4E2_WOLCO</name>
<sequence length="406" mass="43636">MEWKTLHTAPLAFASDYHQVHMWSPTSTAHGVVVSSLLFTHASAFVALPFMSQDTTAFDGQYIAPSTNNTAVEWWYAQAIAEPEGSSALANIQILFYQGYPILVPPQDPSQPEYYITIDGSFPNGTVFNFNIPASSGNVVSSGEDVTGHWGDAGSFSVTDNLSSFTAKINSSALGVTGNITMTSRAPYHFPCNGTNSPYFDSAVPSNTSLTPAEQYLFDKLGWTTTIPGGNATVSLDINGTLLQFAGSAYHDANWLPAPLNEVVNNWYFVNAAVGPFDLSGVLATAINSTRQLSTGFLAESGVILQNQCSLAGSKPVDNSTITLYGETYDLETGVNLQTGLIISYALENGDEYSFNLTSLVQNPDQIIYHRWIGTASGGKIGGTQYEGMTVFEWLNPGLNTYTPTP</sequence>
<keyword evidence="4" id="KW-1185">Reference proteome</keyword>
<gene>
    <name evidence="3" type="ORF">WOLCODRAFT_146536</name>
</gene>
<evidence type="ECO:0000259" key="2">
    <source>
        <dbReference type="Pfam" id="PF25581"/>
    </source>
</evidence>
<dbReference type="InterPro" id="IPR057722">
    <property type="entry name" value="AsqO/PenF-like_C"/>
</dbReference>
<feature type="domain" description="Diels-Alderase N-terminal" evidence="1">
    <location>
        <begin position="66"/>
        <end position="255"/>
    </location>
</feature>
<dbReference type="Pfam" id="PF25581">
    <property type="entry name" value="AsqO_C"/>
    <property type="match status" value="1"/>
</dbReference>
<dbReference type="OMA" id="AYHDKNW"/>
<dbReference type="Pfam" id="PF24137">
    <property type="entry name" value="DA_N"/>
    <property type="match status" value="1"/>
</dbReference>
<evidence type="ECO:0000259" key="1">
    <source>
        <dbReference type="Pfam" id="PF24137"/>
    </source>
</evidence>
<evidence type="ECO:0000313" key="4">
    <source>
        <dbReference type="Proteomes" id="UP000218811"/>
    </source>
</evidence>
<dbReference type="AlphaFoldDB" id="A0A2H3J4E2"/>
<feature type="domain" description="AsqO/PenF-like C-terminal" evidence="2">
    <location>
        <begin position="262"/>
        <end position="395"/>
    </location>
</feature>
<organism evidence="3 4">
    <name type="scientific">Wolfiporia cocos (strain MD-104)</name>
    <name type="common">Brown rot fungus</name>
    <dbReference type="NCBI Taxonomy" id="742152"/>
    <lineage>
        <taxon>Eukaryota</taxon>
        <taxon>Fungi</taxon>
        <taxon>Dikarya</taxon>
        <taxon>Basidiomycota</taxon>
        <taxon>Agaricomycotina</taxon>
        <taxon>Agaricomycetes</taxon>
        <taxon>Polyporales</taxon>
        <taxon>Phaeolaceae</taxon>
        <taxon>Wolfiporia</taxon>
    </lineage>
</organism>
<dbReference type="OrthoDB" id="5344254at2759"/>
<evidence type="ECO:0000313" key="3">
    <source>
        <dbReference type="EMBL" id="PCH37110.1"/>
    </source>
</evidence>
<dbReference type="Proteomes" id="UP000218811">
    <property type="component" value="Unassembled WGS sequence"/>
</dbReference>